<dbReference type="Pfam" id="PF13622">
    <property type="entry name" value="4HBT_3"/>
    <property type="match status" value="1"/>
</dbReference>
<feature type="domain" description="Acyl-CoA thioesterase-like N-terminal HotDog" evidence="2">
    <location>
        <begin position="21"/>
        <end position="103"/>
    </location>
</feature>
<evidence type="ECO:0000313" key="5">
    <source>
        <dbReference type="Proteomes" id="UP001317532"/>
    </source>
</evidence>
<dbReference type="InterPro" id="IPR029069">
    <property type="entry name" value="HotDog_dom_sf"/>
</dbReference>
<evidence type="ECO:0000256" key="1">
    <source>
        <dbReference type="SAM" id="MobiDB-lite"/>
    </source>
</evidence>
<evidence type="ECO:0000313" key="4">
    <source>
        <dbReference type="EMBL" id="BDE05542.1"/>
    </source>
</evidence>
<gene>
    <name evidence="4" type="ORF">WPS_08180</name>
</gene>
<dbReference type="InterPro" id="IPR049449">
    <property type="entry name" value="TesB_ACOT8-like_N"/>
</dbReference>
<dbReference type="InterPro" id="IPR049450">
    <property type="entry name" value="ACOT8-like_C"/>
</dbReference>
<name>A0AAN1XWF8_UNVUL</name>
<dbReference type="AlphaFoldDB" id="A0AAN1XWF8"/>
<sequence>MEPAYYERVDAQTFVASRATQSPWDARLQHGGPPTALLARAMLAQHPRGGMRLARINAEFLGPIPIARMTVRTRIVRPGKRIEMLEGALEADGREVVSARAWRIAVQSPGSVPPAATSPDTPPPLPSEQAQRDWLQGWGYGESIEWRYATRTLAQGPKAVWTRVRIPLIAGDSLEPLDRALVVVDSANGVSGELPMDKWLFVPPSLSVAIEREPRGEWVLLDARSTLSDDGLGISTARLADEGGYLAAATQALLVERRV</sequence>
<evidence type="ECO:0000259" key="2">
    <source>
        <dbReference type="Pfam" id="PF13622"/>
    </source>
</evidence>
<protein>
    <submittedName>
        <fullName evidence="4">Acyl-CoA thioesterase</fullName>
    </submittedName>
</protein>
<keyword evidence="5" id="KW-1185">Reference proteome</keyword>
<dbReference type="Proteomes" id="UP001317532">
    <property type="component" value="Chromosome"/>
</dbReference>
<dbReference type="KEGG" id="vab:WPS_08180"/>
<organism evidence="4 5">
    <name type="scientific">Vulcanimicrobium alpinum</name>
    <dbReference type="NCBI Taxonomy" id="3016050"/>
    <lineage>
        <taxon>Bacteria</taxon>
        <taxon>Bacillati</taxon>
        <taxon>Vulcanimicrobiota</taxon>
        <taxon>Vulcanimicrobiia</taxon>
        <taxon>Vulcanimicrobiales</taxon>
        <taxon>Vulcanimicrobiaceae</taxon>
        <taxon>Vulcanimicrobium</taxon>
    </lineage>
</organism>
<proteinExistence type="predicted"/>
<dbReference type="SUPFAM" id="SSF54637">
    <property type="entry name" value="Thioesterase/thiol ester dehydrase-isomerase"/>
    <property type="match status" value="2"/>
</dbReference>
<dbReference type="Gene3D" id="2.40.160.210">
    <property type="entry name" value="Acyl-CoA thioesterase, double hotdog domain"/>
    <property type="match status" value="1"/>
</dbReference>
<dbReference type="EMBL" id="AP025523">
    <property type="protein sequence ID" value="BDE05542.1"/>
    <property type="molecule type" value="Genomic_DNA"/>
</dbReference>
<feature type="domain" description="Acyl-CoA thioesterase-like C-terminal" evidence="3">
    <location>
        <begin position="120"/>
        <end position="255"/>
    </location>
</feature>
<dbReference type="RefSeq" id="WP_317996572.1">
    <property type="nucleotide sequence ID" value="NZ_AP025523.1"/>
</dbReference>
<dbReference type="InterPro" id="IPR042171">
    <property type="entry name" value="Acyl-CoA_hotdog"/>
</dbReference>
<accession>A0AAN1XWF8</accession>
<feature type="region of interest" description="Disordered" evidence="1">
    <location>
        <begin position="108"/>
        <end position="130"/>
    </location>
</feature>
<evidence type="ECO:0000259" key="3">
    <source>
        <dbReference type="Pfam" id="PF20789"/>
    </source>
</evidence>
<reference evidence="4 5" key="1">
    <citation type="journal article" date="2022" name="ISME Commun">
        <title>Vulcanimicrobium alpinus gen. nov. sp. nov., the first cultivated representative of the candidate phylum 'Eremiobacterota', is a metabolically versatile aerobic anoxygenic phototroph.</title>
        <authorList>
            <person name="Yabe S."/>
            <person name="Muto K."/>
            <person name="Abe K."/>
            <person name="Yokota A."/>
            <person name="Staudigel H."/>
            <person name="Tebo B.M."/>
        </authorList>
    </citation>
    <scope>NUCLEOTIDE SEQUENCE [LARGE SCALE GENOMIC DNA]</scope>
    <source>
        <strain evidence="4 5">WC8-2</strain>
    </source>
</reference>
<dbReference type="Pfam" id="PF20789">
    <property type="entry name" value="4HBT_3C"/>
    <property type="match status" value="1"/>
</dbReference>